<reference evidence="1" key="1">
    <citation type="submission" date="2019-09" db="EMBL/GenBank/DDBJ databases">
        <title>Characterisation of the sponge microbiome using genome-centric metagenomics.</title>
        <authorList>
            <person name="Engelberts J.P."/>
            <person name="Robbins S.J."/>
            <person name="De Goeij J.M."/>
            <person name="Aranda M."/>
            <person name="Bell S.C."/>
            <person name="Webster N.S."/>
        </authorList>
    </citation>
    <scope>NUCLEOTIDE SEQUENCE</scope>
    <source>
        <strain evidence="1">SB0664_bin_27</strain>
    </source>
</reference>
<dbReference type="InterPro" id="IPR028082">
    <property type="entry name" value="Peripla_BP_I"/>
</dbReference>
<proteinExistence type="predicted"/>
<dbReference type="AlphaFoldDB" id="A0A6B0YZV3"/>
<organism evidence="1">
    <name type="scientific">Caldilineaceae bacterium SB0664_bin_27</name>
    <dbReference type="NCBI Taxonomy" id="2605260"/>
    <lineage>
        <taxon>Bacteria</taxon>
        <taxon>Bacillati</taxon>
        <taxon>Chloroflexota</taxon>
        <taxon>Caldilineae</taxon>
        <taxon>Caldilineales</taxon>
        <taxon>Caldilineaceae</taxon>
    </lineage>
</organism>
<name>A0A6B0YZV3_9CHLR</name>
<accession>A0A6B0YZV3</accession>
<gene>
    <name evidence="1" type="ORF">F4Y42_15930</name>
</gene>
<dbReference type="SUPFAM" id="SSF53822">
    <property type="entry name" value="Periplasmic binding protein-like I"/>
    <property type="match status" value="1"/>
</dbReference>
<protein>
    <submittedName>
        <fullName evidence="1">Amino acid ABC transporter substrate-binding protein</fullName>
    </submittedName>
</protein>
<dbReference type="InterPro" id="IPR051010">
    <property type="entry name" value="BCAA_transport"/>
</dbReference>
<dbReference type="EMBL" id="VXRG01000130">
    <property type="protein sequence ID" value="MXY94928.1"/>
    <property type="molecule type" value="Genomic_DNA"/>
</dbReference>
<dbReference type="PANTHER" id="PTHR30483">
    <property type="entry name" value="LEUCINE-SPECIFIC-BINDING PROTEIN"/>
    <property type="match status" value="1"/>
</dbReference>
<dbReference type="CDD" id="cd06268">
    <property type="entry name" value="PBP1_ABC_transporter_LIVBP-like"/>
    <property type="match status" value="1"/>
</dbReference>
<dbReference type="PANTHER" id="PTHR30483:SF6">
    <property type="entry name" value="PERIPLASMIC BINDING PROTEIN OF ABC TRANSPORTER FOR NATURAL AMINO ACIDS"/>
    <property type="match status" value="1"/>
</dbReference>
<comment type="caution">
    <text evidence="1">The sequence shown here is derived from an EMBL/GenBank/DDBJ whole genome shotgun (WGS) entry which is preliminary data.</text>
</comment>
<evidence type="ECO:0000313" key="1">
    <source>
        <dbReference type="EMBL" id="MXY94928.1"/>
    </source>
</evidence>
<dbReference type="Gene3D" id="3.40.50.2300">
    <property type="match status" value="1"/>
</dbReference>
<sequence>MARTELRLRNGRYQVLRSGEKFLRIGYSAQGTPCGKIGRALPAARAVYCLLISLFLLSCSPMRPVVKIGLLAPFEGLHRESGYEALSAMRAALADYPLDKFEALPLALDTSADPAQARRAAAKLLRDDSVAAVIGPLQARQVFAVADIMAGSEVVWRSPTAPATAETARALVRAIILNMSGQNIVVAGLDSGWPQFSEEELTSSTGKKVTIVEGESVAASADGALWLGSAPEGAAFLGGLRSQGFTVPFWTTAVAGDPVFHTLLTERLDGTPPGPIYWVVAPGEVGRKFDEWAETHADAAPTAFAVYNATWRTLQQISGDVVRSNVQEIAIFTVDREGTSELAEIVPFP</sequence>